<organism evidence="1 2">
    <name type="scientific">Nocardia terpenica</name>
    <dbReference type="NCBI Taxonomy" id="455432"/>
    <lineage>
        <taxon>Bacteria</taxon>
        <taxon>Bacillati</taxon>
        <taxon>Actinomycetota</taxon>
        <taxon>Actinomycetes</taxon>
        <taxon>Mycobacteriales</taxon>
        <taxon>Nocardiaceae</taxon>
        <taxon>Nocardia</taxon>
    </lineage>
</organism>
<protein>
    <submittedName>
        <fullName evidence="1">Helix-turn-helix domain-containing protein</fullName>
    </submittedName>
</protein>
<dbReference type="Proteomes" id="UP000500953">
    <property type="component" value="Chromosome"/>
</dbReference>
<dbReference type="Pfam" id="PF13560">
    <property type="entry name" value="HTH_31"/>
    <property type="match status" value="1"/>
</dbReference>
<dbReference type="InterPro" id="IPR001387">
    <property type="entry name" value="Cro/C1-type_HTH"/>
</dbReference>
<name>A0A6G9ZE45_9NOCA</name>
<accession>A0A6G9ZE45</accession>
<reference evidence="1 2" key="1">
    <citation type="journal article" date="2019" name="ACS Chem. Biol.">
        <title>Identification and Mobilization of a Cryptic Antibiotic Biosynthesis Gene Locus from a Human-Pathogenic Nocardia Isolate.</title>
        <authorList>
            <person name="Herisse M."/>
            <person name="Ishida K."/>
            <person name="Porter J.L."/>
            <person name="Howden B."/>
            <person name="Hertweck C."/>
            <person name="Stinear T.P."/>
            <person name="Pidot S.J."/>
        </authorList>
    </citation>
    <scope>NUCLEOTIDE SEQUENCE [LARGE SCALE GENOMIC DNA]</scope>
    <source>
        <strain evidence="1 2">AUSMDU00012715</strain>
    </source>
</reference>
<dbReference type="AlphaFoldDB" id="A0A6G9ZE45"/>
<dbReference type="RefSeq" id="WP_167490726.1">
    <property type="nucleotide sequence ID" value="NZ_CP046173.1"/>
</dbReference>
<dbReference type="InterPro" id="IPR010982">
    <property type="entry name" value="Lambda_DNA-bd_dom_sf"/>
</dbReference>
<dbReference type="GO" id="GO:0003677">
    <property type="term" value="F:DNA binding"/>
    <property type="evidence" value="ECO:0007669"/>
    <property type="project" value="InterPro"/>
</dbReference>
<sequence length="415" mass="45403">MQAVGRRGTEGLSVGKRVELRRLQFGLSRRVVANLVGRSEEWLRLVESDQAKLDSVEVILRLAEVLQVDDFRDLIDRPVRRVPPSVATTDLVRELQRTILDHPVARCDSNDRRDAFSAGDIAAELARCERAWAGARQRYSEPTRRLCGVIAESRRLSWRSSGAEGRDLLIRGYHLCREVLTGMGAHGLACMVADRAITLARYNDRPIVLAASLLQLANALLHTEQLRECHDLATTAPTLAECDAHLPGHRLLRGAAYLVAAKAAAAMPDPAEANRLLTSAQSQAHRVGGYRSVLGIGFGDTEIGLTRMEIALGRNDFDEVIEVAAQSDIADDQPAGRRARYHIVMAAAFAGRGDDVGAAFALAKAAESSPEDLRYDPDAHRSLRLLLQRGNRLLRRDVARLVALADLDGRASTGP</sequence>
<dbReference type="SUPFAM" id="SSF47413">
    <property type="entry name" value="lambda repressor-like DNA-binding domains"/>
    <property type="match status" value="1"/>
</dbReference>
<proteinExistence type="predicted"/>
<gene>
    <name evidence="1" type="ORF">F6W96_38695</name>
</gene>
<evidence type="ECO:0000313" key="1">
    <source>
        <dbReference type="EMBL" id="QIS23386.1"/>
    </source>
</evidence>
<dbReference type="Gene3D" id="1.10.260.40">
    <property type="entry name" value="lambda repressor-like DNA-binding domains"/>
    <property type="match status" value="1"/>
</dbReference>
<dbReference type="EMBL" id="CP046173">
    <property type="protein sequence ID" value="QIS23386.1"/>
    <property type="molecule type" value="Genomic_DNA"/>
</dbReference>
<evidence type="ECO:0000313" key="2">
    <source>
        <dbReference type="Proteomes" id="UP000500953"/>
    </source>
</evidence>
<dbReference type="CDD" id="cd00093">
    <property type="entry name" value="HTH_XRE"/>
    <property type="match status" value="1"/>
</dbReference>